<dbReference type="EMBL" id="JALJOR010000009">
    <property type="protein sequence ID" value="KAK9811852.1"/>
    <property type="molecule type" value="Genomic_DNA"/>
</dbReference>
<organism evidence="5 6">
    <name type="scientific">[Myrmecia] bisecta</name>
    <dbReference type="NCBI Taxonomy" id="41462"/>
    <lineage>
        <taxon>Eukaryota</taxon>
        <taxon>Viridiplantae</taxon>
        <taxon>Chlorophyta</taxon>
        <taxon>core chlorophytes</taxon>
        <taxon>Trebouxiophyceae</taxon>
        <taxon>Trebouxiales</taxon>
        <taxon>Trebouxiaceae</taxon>
        <taxon>Myrmecia</taxon>
    </lineage>
</organism>
<evidence type="ECO:0000256" key="2">
    <source>
        <dbReference type="SAM" id="Phobius"/>
    </source>
</evidence>
<dbReference type="InterPro" id="IPR020845">
    <property type="entry name" value="AMP-binding_CS"/>
</dbReference>
<evidence type="ECO:0000259" key="4">
    <source>
        <dbReference type="Pfam" id="PF16177"/>
    </source>
</evidence>
<feature type="domain" description="Acetyl-coenzyme A synthetase N-terminal" evidence="4">
    <location>
        <begin position="127"/>
        <end position="178"/>
    </location>
</feature>
<dbReference type="AlphaFoldDB" id="A0AAW1PTR3"/>
<dbReference type="Pfam" id="PF00501">
    <property type="entry name" value="AMP-binding"/>
    <property type="match status" value="1"/>
</dbReference>
<dbReference type="SUPFAM" id="SSF56801">
    <property type="entry name" value="Acetyl-CoA synthetase-like"/>
    <property type="match status" value="1"/>
</dbReference>
<feature type="transmembrane region" description="Helical" evidence="2">
    <location>
        <begin position="242"/>
        <end position="265"/>
    </location>
</feature>
<keyword evidence="2" id="KW-1133">Transmembrane helix</keyword>
<sequence>MQTTSLQQLTVGSLVQTGITEVEATLLLAGVKNVVRNHPCCPTQAWREISKELLTPDQPFLLHQLLLRATFSDWHTVQQGPIPVWTPTPETIQDTNLAGFLRIFDGGRDWLAECTGDPAQDFPLLQRLSHEQPEVFWPPVLKQLRIRFQEQPDRILEEGRTPDTCRWLPGARLNIAASALMARDPDAPAVVWAEEGRPALLHTLSLGQLSRRCLRLAAALRTSGCKPGDAVAIAMPMTVSAVIIYFGIILCGCAVVSIADSFSAAEISTRLQISRAVALFTQDVVVRGNKTLPLFTRIKEAGAPAAIVVPASETKGLQVALRPGDLAWMQFLDLADDTVPFTIHITDAGDTTNILFSSGTTGEPKAIPWSHVTPLRCAVDAWAHQDVRRGDVVCWPTNLGWMMGPWLLYAALLNGAAIALYQGSPLGRDFGQFVAAARVTMLGLVPSIAKAWRSSNCMQGLDWACVRCFSSSGEASAAEDYHWLMARAGYKPVIEYCGGTEIGGGFLSGTLLQPQAPSHFSTATLGSQLVILGEEGRQSPHGSSEALTGELALVPPLLGSSQRLLNRDHFAAYYQGMPKVAGGNLPLRRHGDEVERLPGGFYVAHGRCDDTMNLGGIKVSSVELERACMDALPEVLEAAAVGLPAAGGGPERLALILVLRASGSGAADVAGYKSRCQQAISSKINPLFKVEQVLIKELLPRTASNKVMRRVLRDQLRQRPSRL</sequence>
<gene>
    <name evidence="5" type="ORF">WJX72_011194</name>
</gene>
<dbReference type="Proteomes" id="UP001489004">
    <property type="component" value="Unassembled WGS sequence"/>
</dbReference>
<evidence type="ECO:0000313" key="6">
    <source>
        <dbReference type="Proteomes" id="UP001489004"/>
    </source>
</evidence>
<dbReference type="PANTHER" id="PTHR44378">
    <property type="entry name" value="ACYL-ACTIVATING ENZYME 17, PEROXISOMAL-RELATED"/>
    <property type="match status" value="1"/>
</dbReference>
<keyword evidence="2" id="KW-0812">Transmembrane</keyword>
<dbReference type="Gene3D" id="3.40.50.12780">
    <property type="entry name" value="N-terminal domain of ligase-like"/>
    <property type="match status" value="1"/>
</dbReference>
<evidence type="ECO:0000313" key="5">
    <source>
        <dbReference type="EMBL" id="KAK9811852.1"/>
    </source>
</evidence>
<dbReference type="PROSITE" id="PS00455">
    <property type="entry name" value="AMP_BINDING"/>
    <property type="match status" value="1"/>
</dbReference>
<dbReference type="InterPro" id="IPR032387">
    <property type="entry name" value="ACAS_N"/>
</dbReference>
<dbReference type="Gene3D" id="3.30.300.30">
    <property type="match status" value="1"/>
</dbReference>
<evidence type="ECO:0000256" key="1">
    <source>
        <dbReference type="ARBA" id="ARBA00006432"/>
    </source>
</evidence>
<comment type="similarity">
    <text evidence="1">Belongs to the ATP-dependent AMP-binding enzyme family.</text>
</comment>
<dbReference type="InterPro" id="IPR000873">
    <property type="entry name" value="AMP-dep_synth/lig_dom"/>
</dbReference>
<keyword evidence="2" id="KW-0472">Membrane</keyword>
<dbReference type="InterPro" id="IPR045851">
    <property type="entry name" value="AMP-bd_C_sf"/>
</dbReference>
<evidence type="ECO:0000259" key="3">
    <source>
        <dbReference type="Pfam" id="PF00501"/>
    </source>
</evidence>
<dbReference type="Pfam" id="PF16177">
    <property type="entry name" value="ACAS_N"/>
    <property type="match status" value="1"/>
</dbReference>
<proteinExistence type="inferred from homology"/>
<protein>
    <submittedName>
        <fullName evidence="5">Uncharacterized protein</fullName>
    </submittedName>
</protein>
<dbReference type="InterPro" id="IPR042099">
    <property type="entry name" value="ANL_N_sf"/>
</dbReference>
<keyword evidence="6" id="KW-1185">Reference proteome</keyword>
<reference evidence="5 6" key="1">
    <citation type="journal article" date="2024" name="Nat. Commun.">
        <title>Phylogenomics reveals the evolutionary origins of lichenization in chlorophyte algae.</title>
        <authorList>
            <person name="Puginier C."/>
            <person name="Libourel C."/>
            <person name="Otte J."/>
            <person name="Skaloud P."/>
            <person name="Haon M."/>
            <person name="Grisel S."/>
            <person name="Petersen M."/>
            <person name="Berrin J.G."/>
            <person name="Delaux P.M."/>
            <person name="Dal Grande F."/>
            <person name="Keller J."/>
        </authorList>
    </citation>
    <scope>NUCLEOTIDE SEQUENCE [LARGE SCALE GENOMIC DNA]</scope>
    <source>
        <strain evidence="5 6">SAG 2043</strain>
    </source>
</reference>
<dbReference type="PANTHER" id="PTHR44378:SF2">
    <property type="entry name" value="ACYL-ACTIVATING ENZYME 17, PEROXISOMAL-RELATED"/>
    <property type="match status" value="1"/>
</dbReference>
<name>A0AAW1PTR3_9CHLO</name>
<comment type="caution">
    <text evidence="5">The sequence shown here is derived from an EMBL/GenBank/DDBJ whole genome shotgun (WGS) entry which is preliminary data.</text>
</comment>
<feature type="domain" description="AMP-dependent synthetase/ligase" evidence="3">
    <location>
        <begin position="182"/>
        <end position="551"/>
    </location>
</feature>
<feature type="transmembrane region" description="Helical" evidence="2">
    <location>
        <begin position="406"/>
        <end position="424"/>
    </location>
</feature>
<accession>A0AAW1PTR3</accession>